<proteinExistence type="predicted"/>
<protein>
    <submittedName>
        <fullName evidence="1">Uncharacterized protein</fullName>
    </submittedName>
</protein>
<gene>
    <name evidence="1" type="ORF">CPTMiller_0052</name>
</gene>
<sequence>MKIKIDLNKILADADNEIDLLPYLVKLELQNVGVPVIIDPTDVRDPDFAIESGRLDYVINADTMIMEITYYEQAA</sequence>
<dbReference type="GeneID" id="22113524"/>
<reference evidence="1 2" key="1">
    <citation type="submission" date="2014-07" db="EMBL/GenBank/DDBJ databases">
        <title>Complete Genome of Citrobacter freundii Myophage Miller.</title>
        <authorList>
            <person name="Hwang K."/>
            <person name="Luna A.J."/>
            <person name="Hernandez A.C."/>
            <person name="Everett G.F.K."/>
        </authorList>
    </citation>
    <scope>NUCLEOTIDE SEQUENCE [LARGE SCALE GENOMIC DNA]</scope>
</reference>
<evidence type="ECO:0000313" key="2">
    <source>
        <dbReference type="Proteomes" id="UP000201263"/>
    </source>
</evidence>
<evidence type="ECO:0000313" key="1">
    <source>
        <dbReference type="EMBL" id="AIK67988.1"/>
    </source>
</evidence>
<dbReference type="RefSeq" id="YP_009097654.1">
    <property type="nucleotide sequence ID" value="NC_025414.1"/>
</dbReference>
<dbReference type="EMBL" id="KM236237">
    <property type="protein sequence ID" value="AIK67988.1"/>
    <property type="molecule type" value="Genomic_DNA"/>
</dbReference>
<accession>A0A076YHW8</accession>
<keyword evidence="2" id="KW-1185">Reference proteome</keyword>
<dbReference type="Proteomes" id="UP000201263">
    <property type="component" value="Segment"/>
</dbReference>
<name>A0A076YHW8_9CAUD</name>
<organism evidence="1 2">
    <name type="scientific">Citrobacter phage Miller</name>
    <dbReference type="NCBI Taxonomy" id="1527524"/>
    <lineage>
        <taxon>Viruses</taxon>
        <taxon>Duplodnaviria</taxon>
        <taxon>Heunggongvirae</taxon>
        <taxon>Uroviricota</taxon>
        <taxon>Caudoviricetes</taxon>
        <taxon>Pantevenvirales</taxon>
        <taxon>Straboviridae</taxon>
        <taxon>Pseudotevenvirus</taxon>
        <taxon>Pseudotevenvirus miller</taxon>
    </lineage>
</organism>
<dbReference type="KEGG" id="vg:22113524"/>